<organism evidence="2 3">
    <name type="scientific">Pristionchus entomophagus</name>
    <dbReference type="NCBI Taxonomy" id="358040"/>
    <lineage>
        <taxon>Eukaryota</taxon>
        <taxon>Metazoa</taxon>
        <taxon>Ecdysozoa</taxon>
        <taxon>Nematoda</taxon>
        <taxon>Chromadorea</taxon>
        <taxon>Rhabditida</taxon>
        <taxon>Rhabditina</taxon>
        <taxon>Diplogasteromorpha</taxon>
        <taxon>Diplogasteroidea</taxon>
        <taxon>Neodiplogasteridae</taxon>
        <taxon>Pristionchus</taxon>
    </lineage>
</organism>
<keyword evidence="3" id="KW-1185">Reference proteome</keyword>
<reference evidence="2" key="1">
    <citation type="submission" date="2023-10" db="EMBL/GenBank/DDBJ databases">
        <title>Genome assembly of Pristionchus species.</title>
        <authorList>
            <person name="Yoshida K."/>
            <person name="Sommer R.J."/>
        </authorList>
    </citation>
    <scope>NUCLEOTIDE SEQUENCE</scope>
    <source>
        <strain evidence="2">RS0144</strain>
    </source>
</reference>
<feature type="transmembrane region" description="Helical" evidence="1">
    <location>
        <begin position="6"/>
        <end position="25"/>
    </location>
</feature>
<evidence type="ECO:0000256" key="1">
    <source>
        <dbReference type="SAM" id="Phobius"/>
    </source>
</evidence>
<feature type="non-terminal residue" evidence="2">
    <location>
        <position position="1"/>
    </location>
</feature>
<feature type="non-terminal residue" evidence="2">
    <location>
        <position position="114"/>
    </location>
</feature>
<dbReference type="PANTHER" id="PTHR31627">
    <property type="entry name" value="SERPENTINE RECEPTOR CLASS GAMMA-RELATED"/>
    <property type="match status" value="1"/>
</dbReference>
<dbReference type="Proteomes" id="UP001432027">
    <property type="component" value="Unassembled WGS sequence"/>
</dbReference>
<evidence type="ECO:0000313" key="2">
    <source>
        <dbReference type="EMBL" id="GMS78767.1"/>
    </source>
</evidence>
<name>A0AAV5S957_9BILA</name>
<dbReference type="PANTHER" id="PTHR31627:SF42">
    <property type="entry name" value="G_PROTEIN_RECEP_F1_2 DOMAIN-CONTAINING PROTEIN-RELATED"/>
    <property type="match status" value="1"/>
</dbReference>
<proteinExistence type="predicted"/>
<dbReference type="Pfam" id="PF10323">
    <property type="entry name" value="7TM_GPCR_Srv"/>
    <property type="match status" value="1"/>
</dbReference>
<dbReference type="EMBL" id="BTSX01000001">
    <property type="protein sequence ID" value="GMS78767.1"/>
    <property type="molecule type" value="Genomic_DNA"/>
</dbReference>
<accession>A0AAV5S957</accession>
<dbReference type="InterPro" id="IPR019426">
    <property type="entry name" value="7TM_GPCR_serpentine_rcpt_Srv"/>
</dbReference>
<keyword evidence="1" id="KW-1133">Transmembrane helix</keyword>
<keyword evidence="1" id="KW-0472">Membrane</keyword>
<keyword evidence="1" id="KW-0812">Transmembrane</keyword>
<dbReference type="AlphaFoldDB" id="A0AAV5S957"/>
<evidence type="ECO:0000313" key="3">
    <source>
        <dbReference type="Proteomes" id="UP001432027"/>
    </source>
</evidence>
<evidence type="ECO:0008006" key="4">
    <source>
        <dbReference type="Google" id="ProtNLM"/>
    </source>
</evidence>
<protein>
    <recommendedName>
        <fullName evidence="4">G protein-coupled receptor</fullName>
    </recommendedName>
</protein>
<comment type="caution">
    <text evidence="2">The sequence shown here is derived from an EMBL/GenBank/DDBJ whole genome shotgun (WGS) entry which is preliminary data.</text>
</comment>
<gene>
    <name evidence="2" type="ORF">PENTCL1PPCAC_942</name>
</gene>
<feature type="transmembrane region" description="Helical" evidence="1">
    <location>
        <begin position="84"/>
        <end position="102"/>
    </location>
</feature>
<sequence length="114" mass="13206">VGYWVPVFGVVFASTVLHLRLLLTIRQRQRKGEYKSLFYRIFVLQSLIELVLLFFYLACAIVARDQPQGGDVLLSPNFGFFGELYYYGSVYYFLHVQVWGVVVQSFNRCFAVCA</sequence>
<dbReference type="InterPro" id="IPR051119">
    <property type="entry name" value="Nematode_SR-like"/>
</dbReference>
<feature type="transmembrane region" description="Helical" evidence="1">
    <location>
        <begin position="37"/>
        <end position="64"/>
    </location>
</feature>